<reference evidence="1" key="1">
    <citation type="submission" date="2021-01" db="EMBL/GenBank/DDBJ databases">
        <authorList>
            <consortium name="Genoscope - CEA"/>
            <person name="William W."/>
        </authorList>
    </citation>
    <scope>NUCLEOTIDE SEQUENCE</scope>
</reference>
<gene>
    <name evidence="1" type="ORF">PPRIM_AZ9-3.1.T1510006</name>
</gene>
<organism evidence="1 2">
    <name type="scientific">Paramecium primaurelia</name>
    <dbReference type="NCBI Taxonomy" id="5886"/>
    <lineage>
        <taxon>Eukaryota</taxon>
        <taxon>Sar</taxon>
        <taxon>Alveolata</taxon>
        <taxon>Ciliophora</taxon>
        <taxon>Intramacronucleata</taxon>
        <taxon>Oligohymenophorea</taxon>
        <taxon>Peniculida</taxon>
        <taxon>Parameciidae</taxon>
        <taxon>Paramecium</taxon>
    </lineage>
</organism>
<comment type="caution">
    <text evidence="1">The sequence shown here is derived from an EMBL/GenBank/DDBJ whole genome shotgun (WGS) entry which is preliminary data.</text>
</comment>
<evidence type="ECO:0000313" key="1">
    <source>
        <dbReference type="EMBL" id="CAD8112300.1"/>
    </source>
</evidence>
<sequence length="49" mass="6138">MCQQNYNRIKFPQKKQSLKILQWISRKKNNELRRIKIKVITKHYQGDMY</sequence>
<keyword evidence="2" id="KW-1185">Reference proteome</keyword>
<proteinExistence type="predicted"/>
<dbReference type="AlphaFoldDB" id="A0A8S1QCZ7"/>
<dbReference type="EMBL" id="CAJJDM010000156">
    <property type="protein sequence ID" value="CAD8112300.1"/>
    <property type="molecule type" value="Genomic_DNA"/>
</dbReference>
<accession>A0A8S1QCZ7</accession>
<protein>
    <submittedName>
        <fullName evidence="1">Uncharacterized protein</fullName>
    </submittedName>
</protein>
<name>A0A8S1QCZ7_PARPR</name>
<dbReference type="Proteomes" id="UP000688137">
    <property type="component" value="Unassembled WGS sequence"/>
</dbReference>
<evidence type="ECO:0000313" key="2">
    <source>
        <dbReference type="Proteomes" id="UP000688137"/>
    </source>
</evidence>